<dbReference type="Gene3D" id="1.20.1270.280">
    <property type="match status" value="1"/>
</dbReference>
<name>A0A4P9YK17_ROZAC</name>
<feature type="non-terminal residue" evidence="2">
    <location>
        <position position="1"/>
    </location>
</feature>
<dbReference type="PANTHER" id="PTHR22878">
    <property type="entry name" value="DYNEIN HEAVY CHAIN 6, AXONEMAL-LIKE-RELATED"/>
    <property type="match status" value="1"/>
</dbReference>
<evidence type="ECO:0000313" key="2">
    <source>
        <dbReference type="EMBL" id="RKP19768.1"/>
    </source>
</evidence>
<dbReference type="GO" id="GO:0007018">
    <property type="term" value="P:microtubule-based movement"/>
    <property type="evidence" value="ECO:0007669"/>
    <property type="project" value="InterPro"/>
</dbReference>
<dbReference type="GO" id="GO:0051959">
    <property type="term" value="F:dynein light intermediate chain binding"/>
    <property type="evidence" value="ECO:0007669"/>
    <property type="project" value="InterPro"/>
</dbReference>
<protein>
    <submittedName>
        <fullName evidence="2">Dynein heavy chain</fullName>
    </submittedName>
</protein>
<dbReference type="EMBL" id="ML005165">
    <property type="protein sequence ID" value="RKP19768.1"/>
    <property type="molecule type" value="Genomic_DNA"/>
</dbReference>
<sequence>FGIHENGEISKQLAETKSLFDSLLLTTENISSQKNSASNLLENVVSDILGKLTTPFNIDLVQRKFPISYNNSMNTVLVQEMIRYNKLISVIHSSLVNVEKALKGLIVMSSELEDICKSILMGKVPVQWASKSYPSLKPLGSYVNDLLKRILFLNAWFENGAPLVYWLPGFFFTQSFITGALQNYARKYTIPIDELSLDFELVYNVTEPPTDGVYVNGLFLEGARWSKTKHCLAESYPKELYDALPTILFKPIKSTELKPKSVYECPVYKTSERKGCRLISRRNIGLMRELLLYYN</sequence>
<dbReference type="PANTHER" id="PTHR22878:SF70">
    <property type="entry name" value="DYNEIN HEAVY CHAIN 2, AXONEMAL"/>
    <property type="match status" value="1"/>
</dbReference>
<feature type="domain" description="Dynein heavy chain C-terminal" evidence="1">
    <location>
        <begin position="14"/>
        <end position="276"/>
    </location>
</feature>
<dbReference type="GO" id="GO:0030286">
    <property type="term" value="C:dynein complex"/>
    <property type="evidence" value="ECO:0007669"/>
    <property type="project" value="InterPro"/>
</dbReference>
<gene>
    <name evidence="2" type="ORF">ROZALSC1DRAFT_22006</name>
</gene>
<dbReference type="Pfam" id="PF18199">
    <property type="entry name" value="Dynein_C"/>
    <property type="match status" value="1"/>
</dbReference>
<dbReference type="InterPro" id="IPR043160">
    <property type="entry name" value="Dynein_C_barrel"/>
</dbReference>
<dbReference type="AlphaFoldDB" id="A0A4P9YK17"/>
<dbReference type="InterPro" id="IPR041228">
    <property type="entry name" value="Dynein_C"/>
</dbReference>
<evidence type="ECO:0000313" key="3">
    <source>
        <dbReference type="Proteomes" id="UP000281549"/>
    </source>
</evidence>
<dbReference type="InterPro" id="IPR026983">
    <property type="entry name" value="DHC"/>
</dbReference>
<reference evidence="3" key="1">
    <citation type="journal article" date="2018" name="Nat. Microbiol.">
        <title>Leveraging single-cell genomics to expand the fungal tree of life.</title>
        <authorList>
            <person name="Ahrendt S.R."/>
            <person name="Quandt C.A."/>
            <person name="Ciobanu D."/>
            <person name="Clum A."/>
            <person name="Salamov A."/>
            <person name="Andreopoulos B."/>
            <person name="Cheng J.F."/>
            <person name="Woyke T."/>
            <person name="Pelin A."/>
            <person name="Henrissat B."/>
            <person name="Reynolds N.K."/>
            <person name="Benny G.L."/>
            <person name="Smith M.E."/>
            <person name="James T.Y."/>
            <person name="Grigoriev I.V."/>
        </authorList>
    </citation>
    <scope>NUCLEOTIDE SEQUENCE [LARGE SCALE GENOMIC DNA]</scope>
    <source>
        <strain evidence="3">CSF55</strain>
    </source>
</reference>
<dbReference type="Gene3D" id="3.10.490.20">
    <property type="match status" value="1"/>
</dbReference>
<dbReference type="FunFam" id="1.20.1270.280:FF:000001">
    <property type="entry name" value="dynein heavy chain 7, axonemal"/>
    <property type="match status" value="1"/>
</dbReference>
<organism evidence="2 3">
    <name type="scientific">Rozella allomycis (strain CSF55)</name>
    <dbReference type="NCBI Taxonomy" id="988480"/>
    <lineage>
        <taxon>Eukaryota</taxon>
        <taxon>Fungi</taxon>
        <taxon>Fungi incertae sedis</taxon>
        <taxon>Cryptomycota</taxon>
        <taxon>Cryptomycota incertae sedis</taxon>
        <taxon>Rozella</taxon>
    </lineage>
</organism>
<evidence type="ECO:0000259" key="1">
    <source>
        <dbReference type="Pfam" id="PF18199"/>
    </source>
</evidence>
<accession>A0A4P9YK17</accession>
<dbReference type="FunFam" id="3.10.490.20:FF:000009">
    <property type="entry name" value="Dynein heavy chain 4"/>
    <property type="match status" value="1"/>
</dbReference>
<dbReference type="GO" id="GO:0045505">
    <property type="term" value="F:dynein intermediate chain binding"/>
    <property type="evidence" value="ECO:0007669"/>
    <property type="project" value="InterPro"/>
</dbReference>
<proteinExistence type="predicted"/>
<dbReference type="Proteomes" id="UP000281549">
    <property type="component" value="Unassembled WGS sequence"/>
</dbReference>